<protein>
    <submittedName>
        <fullName evidence="1">Uncharacterized protein</fullName>
    </submittedName>
</protein>
<reference evidence="1" key="1">
    <citation type="journal article" date="2023" name="G3 (Bethesda)">
        <title>A reference genome for the long-term kleptoplast-retaining sea slug Elysia crispata morphotype clarki.</title>
        <authorList>
            <person name="Eastman K.E."/>
            <person name="Pendleton A.L."/>
            <person name="Shaikh M.A."/>
            <person name="Suttiyut T."/>
            <person name="Ogas R."/>
            <person name="Tomko P."/>
            <person name="Gavelis G."/>
            <person name="Widhalm J.R."/>
            <person name="Wisecaver J.H."/>
        </authorList>
    </citation>
    <scope>NUCLEOTIDE SEQUENCE</scope>
    <source>
        <strain evidence="1">ECLA1</strain>
    </source>
</reference>
<dbReference type="GO" id="GO:0016192">
    <property type="term" value="P:vesicle-mediated transport"/>
    <property type="evidence" value="ECO:0007669"/>
    <property type="project" value="InterPro"/>
</dbReference>
<dbReference type="AlphaFoldDB" id="A0AAE1BCR9"/>
<dbReference type="GO" id="GO:0016020">
    <property type="term" value="C:membrane"/>
    <property type="evidence" value="ECO:0007669"/>
    <property type="project" value="InterPro"/>
</dbReference>
<organism evidence="1 2">
    <name type="scientific">Elysia crispata</name>
    <name type="common">lettuce slug</name>
    <dbReference type="NCBI Taxonomy" id="231223"/>
    <lineage>
        <taxon>Eukaryota</taxon>
        <taxon>Metazoa</taxon>
        <taxon>Spiralia</taxon>
        <taxon>Lophotrochozoa</taxon>
        <taxon>Mollusca</taxon>
        <taxon>Gastropoda</taxon>
        <taxon>Heterobranchia</taxon>
        <taxon>Euthyneura</taxon>
        <taxon>Panpulmonata</taxon>
        <taxon>Sacoglossa</taxon>
        <taxon>Placobranchoidea</taxon>
        <taxon>Plakobranchidae</taxon>
        <taxon>Elysia</taxon>
    </lineage>
</organism>
<evidence type="ECO:0000313" key="2">
    <source>
        <dbReference type="Proteomes" id="UP001283361"/>
    </source>
</evidence>
<dbReference type="Proteomes" id="UP001283361">
    <property type="component" value="Unassembled WGS sequence"/>
</dbReference>
<gene>
    <name evidence="1" type="ORF">RRG08_059769</name>
</gene>
<dbReference type="SUPFAM" id="SSF47661">
    <property type="entry name" value="t-snare proteins"/>
    <property type="match status" value="1"/>
</dbReference>
<keyword evidence="2" id="KW-1185">Reference proteome</keyword>
<dbReference type="EMBL" id="JAWDGP010000077">
    <property type="protein sequence ID" value="KAK3803903.1"/>
    <property type="molecule type" value="Genomic_DNA"/>
</dbReference>
<accession>A0AAE1BCR9</accession>
<dbReference type="InterPro" id="IPR010989">
    <property type="entry name" value="SNARE"/>
</dbReference>
<evidence type="ECO:0000313" key="1">
    <source>
        <dbReference type="EMBL" id="KAK3803903.1"/>
    </source>
</evidence>
<name>A0AAE1BCR9_9GAST</name>
<proteinExistence type="predicted"/>
<sequence>MGNRQVAITTSGGEEMGSARYYRASQGDTSLPRTVDELWEDCLALKNGFLILSEAIDDLFEDEESEETTPELETRLQGLVKINQDLVGLLTRDLERNAKLVCHQPEWNENLITLVREIVSVINSYMAMLIRNIRKLKKLIVDMLQKNPKTASSSAAKGSLEKGKPSRLVYDVISETQDVDAMLMQLQRTQKQREELERDIVTVLVCWRDFSSVMAADDMEPEAVMAAADSVAQGLAQLSK</sequence>
<comment type="caution">
    <text evidence="1">The sequence shown here is derived from an EMBL/GenBank/DDBJ whole genome shotgun (WGS) entry which is preliminary data.</text>
</comment>